<sequence length="151" mass="16334">MESSSKRRLTADELPHRIENFPLAQKLESRQNISNILTVLGIAIAVIGGLILIGGPSSIRVGWNGPTLWEMILLNPGPIFSIGVMLLVAGSQITPSVIQEVQTYVDEHFVLVNEPGVPAEEGVMTWQIVPGGHLDLVFVSLAELSEAEQQS</sequence>
<proteinExistence type="predicted"/>
<reference evidence="2" key="1">
    <citation type="submission" date="2019-03" db="EMBL/GenBank/DDBJ databases">
        <title>Whole genome analysis of nitrate-reducing bacteria Marinobacter hydrocarbonoclasticus YB03.</title>
        <authorList>
            <person name="Azam A.H."/>
            <person name="Yuk S.R."/>
            <person name="Kamarisima K."/>
            <person name="Miyanaga K."/>
            <person name="Tanji Y."/>
        </authorList>
    </citation>
    <scope>NUCLEOTIDE SEQUENCE</scope>
    <source>
        <strain evidence="2">YB03</strain>
    </source>
</reference>
<evidence type="ECO:0000313" key="2">
    <source>
        <dbReference type="EMBL" id="BBJ05901.1"/>
    </source>
</evidence>
<name>A0A455W9L8_MARNT</name>
<organism evidence="2">
    <name type="scientific">Marinobacter nauticus</name>
    <name type="common">Marinobacter hydrocarbonoclasticus</name>
    <name type="synonym">Marinobacter aquaeolei</name>
    <dbReference type="NCBI Taxonomy" id="2743"/>
    <lineage>
        <taxon>Bacteria</taxon>
        <taxon>Pseudomonadati</taxon>
        <taxon>Pseudomonadota</taxon>
        <taxon>Gammaproteobacteria</taxon>
        <taxon>Pseudomonadales</taxon>
        <taxon>Marinobacteraceae</taxon>
        <taxon>Marinobacter</taxon>
    </lineage>
</organism>
<feature type="transmembrane region" description="Helical" evidence="1">
    <location>
        <begin position="67"/>
        <end position="89"/>
    </location>
</feature>
<feature type="transmembrane region" description="Helical" evidence="1">
    <location>
        <begin position="36"/>
        <end position="55"/>
    </location>
</feature>
<dbReference type="AlphaFoldDB" id="A0A455W9L8"/>
<keyword evidence="1" id="KW-0472">Membrane</keyword>
<accession>A0A455W9L8</accession>
<evidence type="ECO:0000256" key="1">
    <source>
        <dbReference type="SAM" id="Phobius"/>
    </source>
</evidence>
<gene>
    <name evidence="2" type="ORF">YBY_37500</name>
</gene>
<keyword evidence="1" id="KW-1133">Transmembrane helix</keyword>
<protein>
    <submittedName>
        <fullName evidence="2">Uncharacterized protein</fullName>
    </submittedName>
</protein>
<dbReference type="EMBL" id="AP019537">
    <property type="protein sequence ID" value="BBJ05901.1"/>
    <property type="molecule type" value="Genomic_DNA"/>
</dbReference>
<keyword evidence="1" id="KW-0812">Transmembrane</keyword>